<evidence type="ECO:0000313" key="14">
    <source>
        <dbReference type="Proteomes" id="UP000803844"/>
    </source>
</evidence>
<dbReference type="RefSeq" id="XP_040779428.1">
    <property type="nucleotide sequence ID" value="XM_040921198.1"/>
</dbReference>
<comment type="catalytic activity">
    <reaction evidence="12">
        <text>(6S)-5,6,7,8-tetrahydrofolyl-(gamma-L-Glu)(n) + L-glutamate + ATP = (6S)-5,6,7,8-tetrahydrofolyl-(gamma-L-Glu)(n+1) + ADP + phosphate + H(+)</text>
        <dbReference type="Rhea" id="RHEA:10580"/>
        <dbReference type="Rhea" id="RHEA-COMP:14738"/>
        <dbReference type="Rhea" id="RHEA-COMP:14740"/>
        <dbReference type="ChEBI" id="CHEBI:15378"/>
        <dbReference type="ChEBI" id="CHEBI:29985"/>
        <dbReference type="ChEBI" id="CHEBI:30616"/>
        <dbReference type="ChEBI" id="CHEBI:43474"/>
        <dbReference type="ChEBI" id="CHEBI:141005"/>
        <dbReference type="ChEBI" id="CHEBI:456216"/>
        <dbReference type="EC" id="6.3.2.17"/>
    </reaction>
</comment>
<dbReference type="GO" id="GO:0046872">
    <property type="term" value="F:metal ion binding"/>
    <property type="evidence" value="ECO:0007669"/>
    <property type="project" value="UniProtKB-KW"/>
</dbReference>
<dbReference type="InterPro" id="IPR036615">
    <property type="entry name" value="Mur_ligase_C_dom_sf"/>
</dbReference>
<evidence type="ECO:0000256" key="10">
    <source>
        <dbReference type="ARBA" id="ARBA00030592"/>
    </source>
</evidence>
<accession>A0A9P5CSD4</accession>
<keyword evidence="9" id="KW-0460">Magnesium</keyword>
<dbReference type="Gene3D" id="3.90.190.20">
    <property type="entry name" value="Mur ligase, C-terminal domain"/>
    <property type="match status" value="1"/>
</dbReference>
<evidence type="ECO:0000256" key="12">
    <source>
        <dbReference type="ARBA" id="ARBA00047493"/>
    </source>
</evidence>
<evidence type="ECO:0000313" key="13">
    <source>
        <dbReference type="EMBL" id="KAF3768467.1"/>
    </source>
</evidence>
<dbReference type="GO" id="GO:0006730">
    <property type="term" value="P:one-carbon metabolic process"/>
    <property type="evidence" value="ECO:0007669"/>
    <property type="project" value="UniProtKB-KW"/>
</dbReference>
<evidence type="ECO:0000256" key="4">
    <source>
        <dbReference type="ARBA" id="ARBA00022563"/>
    </source>
</evidence>
<organism evidence="13 14">
    <name type="scientific">Cryphonectria parasitica (strain ATCC 38755 / EP155)</name>
    <dbReference type="NCBI Taxonomy" id="660469"/>
    <lineage>
        <taxon>Eukaryota</taxon>
        <taxon>Fungi</taxon>
        <taxon>Dikarya</taxon>
        <taxon>Ascomycota</taxon>
        <taxon>Pezizomycotina</taxon>
        <taxon>Sordariomycetes</taxon>
        <taxon>Sordariomycetidae</taxon>
        <taxon>Diaporthales</taxon>
        <taxon>Cryphonectriaceae</taxon>
        <taxon>Cryphonectria-Endothia species complex</taxon>
        <taxon>Cryphonectria</taxon>
    </lineage>
</organism>
<evidence type="ECO:0000256" key="6">
    <source>
        <dbReference type="ARBA" id="ARBA00022723"/>
    </source>
</evidence>
<keyword evidence="8" id="KW-0067">ATP-binding</keyword>
<keyword evidence="6" id="KW-0479">Metal-binding</keyword>
<reference evidence="13" key="1">
    <citation type="journal article" date="2020" name="Phytopathology">
        <title>Genome sequence of the chestnut blight fungus Cryphonectria parasitica EP155: A fundamental resource for an archetypical invasive plant pathogen.</title>
        <authorList>
            <person name="Crouch J.A."/>
            <person name="Dawe A."/>
            <person name="Aerts A."/>
            <person name="Barry K."/>
            <person name="Churchill A.C.L."/>
            <person name="Grimwood J."/>
            <person name="Hillman B."/>
            <person name="Milgroom M.G."/>
            <person name="Pangilinan J."/>
            <person name="Smith M."/>
            <person name="Salamov A."/>
            <person name="Schmutz J."/>
            <person name="Yadav J."/>
            <person name="Grigoriev I.V."/>
            <person name="Nuss D."/>
        </authorList>
    </citation>
    <scope>NUCLEOTIDE SEQUENCE</scope>
    <source>
        <strain evidence="13">EP155</strain>
    </source>
</reference>
<dbReference type="GeneID" id="63838327"/>
<keyword evidence="4" id="KW-0554">One-carbon metabolism</keyword>
<keyword evidence="14" id="KW-1185">Reference proteome</keyword>
<keyword evidence="5 13" id="KW-0436">Ligase</keyword>
<dbReference type="SUPFAM" id="SSF53623">
    <property type="entry name" value="MurD-like peptide ligases, catalytic domain"/>
    <property type="match status" value="1"/>
</dbReference>
<dbReference type="EC" id="6.3.2.17" evidence="3"/>
<dbReference type="GO" id="GO:0004326">
    <property type="term" value="F:tetrahydrofolylpolyglutamate synthase activity"/>
    <property type="evidence" value="ECO:0007669"/>
    <property type="project" value="UniProtKB-EC"/>
</dbReference>
<evidence type="ECO:0000256" key="8">
    <source>
        <dbReference type="ARBA" id="ARBA00022840"/>
    </source>
</evidence>
<comment type="caution">
    <text evidence="13">The sequence shown here is derived from an EMBL/GenBank/DDBJ whole genome shotgun (WGS) entry which is preliminary data.</text>
</comment>
<comment type="similarity">
    <text evidence="2">Belongs to the folylpolyglutamate synthase family.</text>
</comment>
<dbReference type="Proteomes" id="UP000803844">
    <property type="component" value="Unassembled WGS sequence"/>
</dbReference>
<protein>
    <recommendedName>
        <fullName evidence="3">tetrahydrofolate synthase</fullName>
        <ecNumber evidence="3">6.3.2.17</ecNumber>
    </recommendedName>
    <alternativeName>
        <fullName evidence="11">Folylpoly-gamma-glutamate synthetase</fullName>
    </alternativeName>
    <alternativeName>
        <fullName evidence="10">Tetrahydrofolylpolyglutamate synthase</fullName>
    </alternativeName>
</protein>
<dbReference type="NCBIfam" id="TIGR01499">
    <property type="entry name" value="folC"/>
    <property type="match status" value="1"/>
</dbReference>
<dbReference type="GO" id="GO:0005739">
    <property type="term" value="C:mitochondrion"/>
    <property type="evidence" value="ECO:0007669"/>
    <property type="project" value="TreeGrafter"/>
</dbReference>
<dbReference type="InterPro" id="IPR001645">
    <property type="entry name" value="Folylpolyglutamate_synth"/>
</dbReference>
<dbReference type="Gene3D" id="3.40.1190.10">
    <property type="entry name" value="Mur-like, catalytic domain"/>
    <property type="match status" value="1"/>
</dbReference>
<dbReference type="PANTHER" id="PTHR11136:SF5">
    <property type="entry name" value="FOLYLPOLYGLUTAMATE SYNTHASE, MITOCHONDRIAL"/>
    <property type="match status" value="1"/>
</dbReference>
<dbReference type="SUPFAM" id="SSF53244">
    <property type="entry name" value="MurD-like peptide ligases, peptide-binding domain"/>
    <property type="match status" value="1"/>
</dbReference>
<evidence type="ECO:0000256" key="5">
    <source>
        <dbReference type="ARBA" id="ARBA00022598"/>
    </source>
</evidence>
<evidence type="ECO:0000256" key="2">
    <source>
        <dbReference type="ARBA" id="ARBA00008276"/>
    </source>
</evidence>
<proteinExistence type="inferred from homology"/>
<evidence type="ECO:0000256" key="11">
    <source>
        <dbReference type="ARBA" id="ARBA00030876"/>
    </source>
</evidence>
<name>A0A9P5CSD4_CRYP1</name>
<dbReference type="PANTHER" id="PTHR11136">
    <property type="entry name" value="FOLYLPOLYGLUTAMATE SYNTHASE-RELATED"/>
    <property type="match status" value="1"/>
</dbReference>
<dbReference type="AlphaFoldDB" id="A0A9P5CSD4"/>
<sequence length="287" mass="32075">MKQWLQQLGHSSPRLDSLNIIHVAGTKGKGSTCAYIESFLRAQGNGRSFPRKTGLYTSPHLLQMNERIRINFEPLDEARFAQYVFEVRDGLSLYNINHGPRFLQLLAIISIHAFVHEGVDYDSTNFVKHPVITAITSIGLDHVSDLGPTIEDIAWHKAGILKAGATTFCAPQEPTAKQVSLKVVGMNTELPGHFASDVQRLNCSLAQAISDEFLRRTVPKGQLPYLSQQAVVDGIQRFHWPGRFEIIRAGQVTWYLDGAHNELSITEAAQWFQIASRSQQLVTVKQC</sequence>
<dbReference type="EMBL" id="MU032345">
    <property type="protein sequence ID" value="KAF3768467.1"/>
    <property type="molecule type" value="Genomic_DNA"/>
</dbReference>
<evidence type="ECO:0000256" key="7">
    <source>
        <dbReference type="ARBA" id="ARBA00022741"/>
    </source>
</evidence>
<gene>
    <name evidence="13" type="ORF">M406DRAFT_336921</name>
</gene>
<dbReference type="GO" id="GO:0005524">
    <property type="term" value="F:ATP binding"/>
    <property type="evidence" value="ECO:0007669"/>
    <property type="project" value="UniProtKB-KW"/>
</dbReference>
<dbReference type="GO" id="GO:0005829">
    <property type="term" value="C:cytosol"/>
    <property type="evidence" value="ECO:0007669"/>
    <property type="project" value="TreeGrafter"/>
</dbReference>
<keyword evidence="7" id="KW-0547">Nucleotide-binding</keyword>
<dbReference type="InterPro" id="IPR036565">
    <property type="entry name" value="Mur-like_cat_sf"/>
</dbReference>
<evidence type="ECO:0000256" key="9">
    <source>
        <dbReference type="ARBA" id="ARBA00022842"/>
    </source>
</evidence>
<evidence type="ECO:0000256" key="3">
    <source>
        <dbReference type="ARBA" id="ARBA00013025"/>
    </source>
</evidence>
<evidence type="ECO:0000256" key="1">
    <source>
        <dbReference type="ARBA" id="ARBA00005150"/>
    </source>
</evidence>
<dbReference type="OrthoDB" id="5212574at2759"/>
<comment type="pathway">
    <text evidence="1">Cofactor biosynthesis; tetrahydrofolylpolyglutamate biosynthesis.</text>
</comment>